<feature type="domain" description="LNS2/PITP" evidence="3">
    <location>
        <begin position="589"/>
        <end position="745"/>
    </location>
</feature>
<accession>A0A9D4UCS9</accession>
<gene>
    <name evidence="4" type="ORF">GOP47_0020311</name>
</gene>
<dbReference type="InterPro" id="IPR036412">
    <property type="entry name" value="HAD-like_sf"/>
</dbReference>
<evidence type="ECO:0000259" key="3">
    <source>
        <dbReference type="SMART" id="SM00775"/>
    </source>
</evidence>
<dbReference type="SMART" id="SM00775">
    <property type="entry name" value="LNS2"/>
    <property type="match status" value="1"/>
</dbReference>
<dbReference type="InterPro" id="IPR007651">
    <property type="entry name" value="Lipin_N"/>
</dbReference>
<comment type="caution">
    <text evidence="4">The sequence shown here is derived from an EMBL/GenBank/DDBJ whole genome shotgun (WGS) entry which is preliminary data.</text>
</comment>
<dbReference type="Proteomes" id="UP000886520">
    <property type="component" value="Chromosome 19"/>
</dbReference>
<dbReference type="InterPro" id="IPR026058">
    <property type="entry name" value="LIPIN"/>
</dbReference>
<keyword evidence="5" id="KW-1185">Reference proteome</keyword>
<dbReference type="AlphaFoldDB" id="A0A9D4UCS9"/>
<dbReference type="InterPro" id="IPR031315">
    <property type="entry name" value="LNS2/PITP"/>
</dbReference>
<dbReference type="InterPro" id="IPR013209">
    <property type="entry name" value="LNS2"/>
</dbReference>
<comment type="similarity">
    <text evidence="1">Belongs to the lipin family.</text>
</comment>
<dbReference type="OrthoDB" id="4567at2759"/>
<dbReference type="GO" id="GO:0008195">
    <property type="term" value="F:phosphatidate phosphatase activity"/>
    <property type="evidence" value="ECO:0007669"/>
    <property type="project" value="TreeGrafter"/>
</dbReference>
<reference evidence="4" key="1">
    <citation type="submission" date="2021-01" db="EMBL/GenBank/DDBJ databases">
        <title>Adiantum capillus-veneris genome.</title>
        <authorList>
            <person name="Fang Y."/>
            <person name="Liao Q."/>
        </authorList>
    </citation>
    <scope>NUCLEOTIDE SEQUENCE</scope>
    <source>
        <strain evidence="4">H3</strain>
        <tissue evidence="4">Leaf</tissue>
    </source>
</reference>
<name>A0A9D4UCS9_ADICA</name>
<dbReference type="SUPFAM" id="SSF56784">
    <property type="entry name" value="HAD-like"/>
    <property type="match status" value="1"/>
</dbReference>
<evidence type="ECO:0000256" key="1">
    <source>
        <dbReference type="ARBA" id="ARBA00005476"/>
    </source>
</evidence>
<feature type="region of interest" description="Disordered" evidence="2">
    <location>
        <begin position="219"/>
        <end position="238"/>
    </location>
</feature>
<sequence>MVRMYAVGMLGSYLTQGVYAVAGPFQPFGGAVDIIVVQQEDGTFKSSPWYVKFGDFQGVLKRQEKIVDISVNDIPADFHMILDSRGEAYFEKEVELDEGTCSVLPDGSSSFGSNGQEGEFESVVGTDAKVDAQEAQGSNVSAIFPDMAGFVEMKNAMQEEWSAIQQELDNGVCDELNLDGREGSQLSSERSEAHNREFGLEAACTENGSHCVEVLRMQEDSQEAKEQASSGDGSHPGLRNVRFVSSMNGQKGFEPPQAHNRGEVTNPKDVSISMDVRRTVNSSFEGRRNWEGVSLACQDSVKSDRGSGTNTIVNVEDHGTSIFAMEESTLQKSLTFSNVKVTENYASDSNSCVKNDSLLVEMWTEDTFEGLEDDRSGENNCNADVNGDENEVFASFDCVTVEEGVNDDVPYDCGMNRDSLSWDFESSVHEGLDGDVFPLSESSAILPEEHSGNAVADSEKEEISDCNATGNVGSPGTLATVSSPSKWRLWPFLLRWSRIEKASSLSNQALLAAASVAIRTPVTDSLLQKNGYLKWQQKTKVRTYVPTSVQLASLSLNDGPNKVTFTFSSVLGKTQVDARIYLWKWNTRIVISDVDGTITKSDVLGQVMPLVGRDWSQYGVTRLFSAIKDNGYEVLFLSARAISQAYLTRRFLLNLKQDGEALPEGPMFISPDGLIPSLYREVIRRAPHEFKISCLEGIRELFSTDINPFYAGFGNRETDEISYLKVGIPKGKVFIINPKGEVVVNHRVDCKSYTSLYALVDEMFPPMSSDEQEEFNEWNYWKVPLLDIDDELSASSSKTVKKAGSSKK</sequence>
<dbReference type="Pfam" id="PF08235">
    <property type="entry name" value="LNS2"/>
    <property type="match status" value="1"/>
</dbReference>
<protein>
    <recommendedName>
        <fullName evidence="3">LNS2/PITP domain-containing protein</fullName>
    </recommendedName>
</protein>
<evidence type="ECO:0000313" key="4">
    <source>
        <dbReference type="EMBL" id="KAI5065616.1"/>
    </source>
</evidence>
<dbReference type="PANTHER" id="PTHR12181:SF12">
    <property type="entry name" value="PHOSPHATIDATE PHOSPHATASE"/>
    <property type="match status" value="1"/>
</dbReference>
<proteinExistence type="inferred from homology"/>
<dbReference type="Pfam" id="PF04571">
    <property type="entry name" value="Lipin_N"/>
    <property type="match status" value="1"/>
</dbReference>
<evidence type="ECO:0000313" key="5">
    <source>
        <dbReference type="Proteomes" id="UP000886520"/>
    </source>
</evidence>
<evidence type="ECO:0000256" key="2">
    <source>
        <dbReference type="SAM" id="MobiDB-lite"/>
    </source>
</evidence>
<dbReference type="PANTHER" id="PTHR12181">
    <property type="entry name" value="LIPIN"/>
    <property type="match status" value="1"/>
</dbReference>
<dbReference type="EMBL" id="JABFUD020000019">
    <property type="protein sequence ID" value="KAI5065616.1"/>
    <property type="molecule type" value="Genomic_DNA"/>
</dbReference>
<organism evidence="4 5">
    <name type="scientific">Adiantum capillus-veneris</name>
    <name type="common">Maidenhair fern</name>
    <dbReference type="NCBI Taxonomy" id="13818"/>
    <lineage>
        <taxon>Eukaryota</taxon>
        <taxon>Viridiplantae</taxon>
        <taxon>Streptophyta</taxon>
        <taxon>Embryophyta</taxon>
        <taxon>Tracheophyta</taxon>
        <taxon>Polypodiopsida</taxon>
        <taxon>Polypodiidae</taxon>
        <taxon>Polypodiales</taxon>
        <taxon>Pteridineae</taxon>
        <taxon>Pteridaceae</taxon>
        <taxon>Vittarioideae</taxon>
        <taxon>Adiantum</taxon>
    </lineage>
</organism>